<reference evidence="2 3" key="1">
    <citation type="submission" date="2020-08" db="EMBL/GenBank/DDBJ databases">
        <title>Functional genomics of gut bacteria from endangered species of beetles.</title>
        <authorList>
            <person name="Carlos-Shanley C."/>
        </authorList>
    </citation>
    <scope>NUCLEOTIDE SEQUENCE [LARGE SCALE GENOMIC DNA]</scope>
    <source>
        <strain evidence="2 3">S00198</strain>
    </source>
</reference>
<dbReference type="NCBIfam" id="NF006169">
    <property type="entry name" value="PRK08310.1"/>
    <property type="match status" value="1"/>
</dbReference>
<dbReference type="EMBL" id="JACHLK010000004">
    <property type="protein sequence ID" value="MBB6560012.1"/>
    <property type="molecule type" value="Genomic_DNA"/>
</dbReference>
<comment type="caution">
    <text evidence="2">The sequence shown here is derived from an EMBL/GenBank/DDBJ whole genome shotgun (WGS) entry which is preliminary data.</text>
</comment>
<accession>A0A7X0U995</accession>
<protein>
    <submittedName>
        <fullName evidence="2">Amidase</fullName>
        <ecNumber evidence="2">3.5.1.4</ecNumber>
    </submittedName>
</protein>
<dbReference type="GO" id="GO:0004040">
    <property type="term" value="F:amidase activity"/>
    <property type="evidence" value="ECO:0007669"/>
    <property type="project" value="UniProtKB-EC"/>
</dbReference>
<dbReference type="Gene3D" id="3.90.1300.10">
    <property type="entry name" value="Amidase signature (AS) domain"/>
    <property type="match status" value="1"/>
</dbReference>
<evidence type="ECO:0000313" key="2">
    <source>
        <dbReference type="EMBL" id="MBB6560012.1"/>
    </source>
</evidence>
<proteinExistence type="predicted"/>
<dbReference type="InterPro" id="IPR036928">
    <property type="entry name" value="AS_sf"/>
</dbReference>
<dbReference type="InterPro" id="IPR023631">
    <property type="entry name" value="Amidase_dom"/>
</dbReference>
<name>A0A7X0U995_9BURK</name>
<dbReference type="RefSeq" id="WP_184857570.1">
    <property type="nucleotide sequence ID" value="NZ_JACHLK010000004.1"/>
</dbReference>
<keyword evidence="2" id="KW-0378">Hydrolase</keyword>
<dbReference type="Pfam" id="PF01425">
    <property type="entry name" value="Amidase"/>
    <property type="match status" value="2"/>
</dbReference>
<dbReference type="AlphaFoldDB" id="A0A7X0U995"/>
<dbReference type="PANTHER" id="PTHR46310">
    <property type="entry name" value="AMIDASE 1"/>
    <property type="match status" value="1"/>
</dbReference>
<dbReference type="EC" id="3.5.1.4" evidence="2"/>
<dbReference type="SUPFAM" id="SSF75304">
    <property type="entry name" value="Amidase signature (AS) enzymes"/>
    <property type="match status" value="1"/>
</dbReference>
<dbReference type="PANTHER" id="PTHR46310:SF7">
    <property type="entry name" value="AMIDASE 1"/>
    <property type="match status" value="1"/>
</dbReference>
<sequence length="415" mass="43082">MNDNHNDPNDLLQPGLSGAFVRDGFGALPFTPAIASAQLAGLTLSVKDVFTVQGLRTGAGNPLWRDGQPVATTSASAVTALLGAGAAWVGKTVTDELAYSLAGNNIHYGTPVNPMAPTRIPGGSSSGAAVAVAAGHCDIGLATDCGGSARLPGSYCGVWGIRPSHGLVGGVSGFPLAPGYDTVGWFTRSGAVMQRVLDVVAPHAPQARDFGWWAAHDALDACDPRVQAAYRQLVVRLQEGRAPVPWRAAGSLALHDWAVANRTLQGADVWAQHGAWVQVHGHSLAPAIRERFGHIAKLQPDQVLAAEAVREHARSTLAHLFAQHGLLVLPTAPGIAPLLTASDEVFTATRERCHLLLAPAALARLPQVTLPWITLDGAPVGLSVLGPRGHDKSVVAAARQLEALLATQHAPALAA</sequence>
<keyword evidence="3" id="KW-1185">Reference proteome</keyword>
<organism evidence="2 3">
    <name type="scientific">Acidovorax soli</name>
    <dbReference type="NCBI Taxonomy" id="592050"/>
    <lineage>
        <taxon>Bacteria</taxon>
        <taxon>Pseudomonadati</taxon>
        <taxon>Pseudomonadota</taxon>
        <taxon>Betaproteobacteria</taxon>
        <taxon>Burkholderiales</taxon>
        <taxon>Comamonadaceae</taxon>
        <taxon>Acidovorax</taxon>
    </lineage>
</organism>
<feature type="domain" description="Amidase" evidence="1">
    <location>
        <begin position="37"/>
        <end position="206"/>
    </location>
</feature>
<dbReference type="Proteomes" id="UP000575083">
    <property type="component" value="Unassembled WGS sequence"/>
</dbReference>
<gene>
    <name evidence="2" type="ORF">HNP48_002684</name>
</gene>
<feature type="domain" description="Amidase" evidence="1">
    <location>
        <begin position="299"/>
        <end position="394"/>
    </location>
</feature>
<evidence type="ECO:0000313" key="3">
    <source>
        <dbReference type="Proteomes" id="UP000575083"/>
    </source>
</evidence>
<evidence type="ECO:0000259" key="1">
    <source>
        <dbReference type="Pfam" id="PF01425"/>
    </source>
</evidence>